<organism evidence="2 3">
    <name type="scientific">Litorilinea aerophila</name>
    <dbReference type="NCBI Taxonomy" id="1204385"/>
    <lineage>
        <taxon>Bacteria</taxon>
        <taxon>Bacillati</taxon>
        <taxon>Chloroflexota</taxon>
        <taxon>Caldilineae</taxon>
        <taxon>Caldilineales</taxon>
        <taxon>Caldilineaceae</taxon>
        <taxon>Litorilinea</taxon>
    </lineage>
</organism>
<dbReference type="InParanoid" id="A0A540V9Y8"/>
<evidence type="ECO:0000313" key="3">
    <source>
        <dbReference type="Proteomes" id="UP000317371"/>
    </source>
</evidence>
<sequence length="183" mass="19100">MSTIRPHRPVLPATWVWGQRAALLVALLVLLFVAWLVYQSSALGPTSRRAVAKLPAQVEDQVEDAPAAQQLAAVPAQGYIGNGDRVEATTQRAQKQSGAHDSENAASGGVLVIFRLQPLAAPCCPAPTPDQAVQAAQAVPGVLAAEINADGQLLVHYDPAVADPDAIAAAINRASFIAEMVDD</sequence>
<reference evidence="2 3" key="1">
    <citation type="submission" date="2019-06" db="EMBL/GenBank/DDBJ databases">
        <title>Genome sequence of Litorilinea aerophila BAA-2444.</title>
        <authorList>
            <person name="Maclea K.S."/>
            <person name="Maurais E.G."/>
            <person name="Iannazzi L.C."/>
        </authorList>
    </citation>
    <scope>NUCLEOTIDE SEQUENCE [LARGE SCALE GENOMIC DNA]</scope>
    <source>
        <strain evidence="2 3">ATCC BAA-2444</strain>
    </source>
</reference>
<feature type="transmembrane region" description="Helical" evidence="1">
    <location>
        <begin position="21"/>
        <end position="38"/>
    </location>
</feature>
<comment type="caution">
    <text evidence="2">The sequence shown here is derived from an EMBL/GenBank/DDBJ whole genome shotgun (WGS) entry which is preliminary data.</text>
</comment>
<dbReference type="Gene3D" id="3.30.70.100">
    <property type="match status" value="1"/>
</dbReference>
<keyword evidence="1" id="KW-1133">Transmembrane helix</keyword>
<proteinExistence type="predicted"/>
<dbReference type="RefSeq" id="WP_141612133.1">
    <property type="nucleotide sequence ID" value="NZ_VIGC02000038.1"/>
</dbReference>
<dbReference type="AlphaFoldDB" id="A0A540V9Y8"/>
<dbReference type="EMBL" id="VIGC01000038">
    <property type="protein sequence ID" value="TQE93525.1"/>
    <property type="molecule type" value="Genomic_DNA"/>
</dbReference>
<keyword evidence="3" id="KW-1185">Reference proteome</keyword>
<accession>A0A540V9Y8</accession>
<keyword evidence="1" id="KW-0472">Membrane</keyword>
<keyword evidence="1" id="KW-0812">Transmembrane</keyword>
<protein>
    <submittedName>
        <fullName evidence="2">Uncharacterized protein</fullName>
    </submittedName>
</protein>
<gene>
    <name evidence="2" type="ORF">FKZ61_21025</name>
</gene>
<evidence type="ECO:0000256" key="1">
    <source>
        <dbReference type="SAM" id="Phobius"/>
    </source>
</evidence>
<dbReference type="Proteomes" id="UP000317371">
    <property type="component" value="Unassembled WGS sequence"/>
</dbReference>
<evidence type="ECO:0000313" key="2">
    <source>
        <dbReference type="EMBL" id="TQE93525.1"/>
    </source>
</evidence>
<name>A0A540V9Y8_9CHLR</name>